<evidence type="ECO:0000313" key="2">
    <source>
        <dbReference type="EMBL" id="CAE0243968.1"/>
    </source>
</evidence>
<evidence type="ECO:0000256" key="1">
    <source>
        <dbReference type="SAM" id="Phobius"/>
    </source>
</evidence>
<keyword evidence="1" id="KW-1133">Transmembrane helix</keyword>
<keyword evidence="1" id="KW-0812">Transmembrane</keyword>
<organism evidence="2">
    <name type="scientific">Palpitomonas bilix</name>
    <dbReference type="NCBI Taxonomy" id="652834"/>
    <lineage>
        <taxon>Eukaryota</taxon>
        <taxon>Eukaryota incertae sedis</taxon>
    </lineage>
</organism>
<keyword evidence="1" id="KW-0472">Membrane</keyword>
<dbReference type="EMBL" id="HBIB01009701">
    <property type="protein sequence ID" value="CAE0243968.1"/>
    <property type="molecule type" value="Transcribed_RNA"/>
</dbReference>
<dbReference type="AlphaFoldDB" id="A0A7S3G0E9"/>
<proteinExistence type="predicted"/>
<feature type="transmembrane region" description="Helical" evidence="1">
    <location>
        <begin position="6"/>
        <end position="27"/>
    </location>
</feature>
<protein>
    <submittedName>
        <fullName evidence="2">Uncharacterized protein</fullName>
    </submittedName>
</protein>
<accession>A0A7S3G0E9</accession>
<reference evidence="2" key="1">
    <citation type="submission" date="2021-01" db="EMBL/GenBank/DDBJ databases">
        <authorList>
            <person name="Corre E."/>
            <person name="Pelletier E."/>
            <person name="Niang G."/>
            <person name="Scheremetjew M."/>
            <person name="Finn R."/>
            <person name="Kale V."/>
            <person name="Holt S."/>
            <person name="Cochrane G."/>
            <person name="Meng A."/>
            <person name="Brown T."/>
            <person name="Cohen L."/>
        </authorList>
    </citation>
    <scope>NUCLEOTIDE SEQUENCE</scope>
    <source>
        <strain evidence="2">NIES-2562</strain>
    </source>
</reference>
<gene>
    <name evidence="2" type="ORF">PBIL07802_LOCUS6137</name>
</gene>
<name>A0A7S3G0E9_9EUKA</name>
<sequence length="109" mass="12352">MLSFRPLYFLIFLTFLIVLTPTPFFILSLRMYVCTSTLVGVRGGVGVRGCANHHTAFSFPSLAAQHLRCFLSNPPPPLLPSPLLSYFCRSHTQYHLHIDTARGENEQVW</sequence>